<dbReference type="PROSITE" id="PS00189">
    <property type="entry name" value="LIPOYL"/>
    <property type="match status" value="1"/>
</dbReference>
<dbReference type="CDD" id="cd06849">
    <property type="entry name" value="lipoyl_domain"/>
    <property type="match status" value="1"/>
</dbReference>
<dbReference type="InterPro" id="IPR023213">
    <property type="entry name" value="CAT-like_dom_sf"/>
</dbReference>
<dbReference type="InterPro" id="IPR050743">
    <property type="entry name" value="2-oxoacid_DH_E2_comp"/>
</dbReference>
<dbReference type="GO" id="GO:0016407">
    <property type="term" value="F:acetyltransferase activity"/>
    <property type="evidence" value="ECO:0007669"/>
    <property type="project" value="TreeGrafter"/>
</dbReference>
<dbReference type="PANTHER" id="PTHR43178">
    <property type="entry name" value="DIHYDROLIPOAMIDE ACETYLTRANSFERASE COMPONENT OF PYRUVATE DEHYDROGENASE COMPLEX"/>
    <property type="match status" value="1"/>
</dbReference>
<dbReference type="Pfam" id="PF02817">
    <property type="entry name" value="E3_binding"/>
    <property type="match status" value="1"/>
</dbReference>
<dbReference type="PANTHER" id="PTHR43178:SF5">
    <property type="entry name" value="LIPOAMIDE ACYLTRANSFERASE COMPONENT OF BRANCHED-CHAIN ALPHA-KETO ACID DEHYDROGENASE COMPLEX, MITOCHONDRIAL"/>
    <property type="match status" value="1"/>
</dbReference>
<evidence type="ECO:0000256" key="2">
    <source>
        <dbReference type="ARBA" id="ARBA00007317"/>
    </source>
</evidence>
<evidence type="ECO:0000313" key="11">
    <source>
        <dbReference type="EMBL" id="MCP1337532.1"/>
    </source>
</evidence>
<dbReference type="Pfam" id="PF00364">
    <property type="entry name" value="Biotin_lipoyl"/>
    <property type="match status" value="1"/>
</dbReference>
<sequence>MAEFRMPSLGADMEAGTLVEWLKKPGEKVARGDVIAVVETQKGAIEVECFETGTLAEYLVEPGAKVPVGTPLARIETESERHEEPRPATPKPEAAEPAQAPKPAAPKPEPEPQVPPPSPTPERARRRVSPAARKIARERGIDLSGIEGSGPGGAVVSADLPEAAARPAASAPRGRLDLGEMRKAIAAAMARSKREIPHYYLAHDIDLTAAETWLARTNGARTPEDRLLMGVLLVKAVARALARFPEFNGTWEDAAFRPGEGIHVGVAIAIRGGGLIAPAIRDADGLSLDDLMAHLRDLVARVRSGALRSSELGGATATVSSLGDRGVGTLYGVIYPPQVALIGFGRPSPRPWAVGEALAVRTVLTATLAADHRASDGHRGALLLREIDTLLQDPEAL</sequence>
<feature type="compositionally biased region" description="Basic and acidic residues" evidence="8">
    <location>
        <begin position="75"/>
        <end position="86"/>
    </location>
</feature>
<dbReference type="RefSeq" id="WP_269333497.1">
    <property type="nucleotide sequence ID" value="NZ_JAMZFT010000003.1"/>
</dbReference>
<protein>
    <recommendedName>
        <fullName evidence="7">Dihydrolipoamide acetyltransferase component of pyruvate dehydrogenase complex</fullName>
        <ecNumber evidence="7">2.3.1.-</ecNumber>
    </recommendedName>
</protein>
<evidence type="ECO:0000256" key="4">
    <source>
        <dbReference type="ARBA" id="ARBA00022679"/>
    </source>
</evidence>
<comment type="cofactor">
    <cofactor evidence="1 7">
        <name>(R)-lipoate</name>
        <dbReference type="ChEBI" id="CHEBI:83088"/>
    </cofactor>
</comment>
<dbReference type="InterPro" id="IPR036625">
    <property type="entry name" value="E3-bd_dom_sf"/>
</dbReference>
<dbReference type="AlphaFoldDB" id="A0A9J6PBL0"/>
<name>A0A9J6PBL0_9PROT</name>
<evidence type="ECO:0000256" key="1">
    <source>
        <dbReference type="ARBA" id="ARBA00001938"/>
    </source>
</evidence>
<keyword evidence="12" id="KW-1185">Reference proteome</keyword>
<comment type="similarity">
    <text evidence="2 7">Belongs to the 2-oxoacid dehydrogenase family.</text>
</comment>
<dbReference type="InterPro" id="IPR004167">
    <property type="entry name" value="PSBD"/>
</dbReference>
<dbReference type="PROSITE" id="PS50968">
    <property type="entry name" value="BIOTINYL_LIPOYL"/>
    <property type="match status" value="1"/>
</dbReference>
<evidence type="ECO:0000256" key="7">
    <source>
        <dbReference type="RuleBase" id="RU003423"/>
    </source>
</evidence>
<feature type="compositionally biased region" description="Low complexity" evidence="8">
    <location>
        <begin position="91"/>
        <end position="102"/>
    </location>
</feature>
<dbReference type="PROSITE" id="PS51826">
    <property type="entry name" value="PSBD"/>
    <property type="match status" value="1"/>
</dbReference>
<accession>A0A9J6PBL0</accession>
<dbReference type="GO" id="GO:0031405">
    <property type="term" value="F:lipoic acid binding"/>
    <property type="evidence" value="ECO:0007669"/>
    <property type="project" value="TreeGrafter"/>
</dbReference>
<dbReference type="SUPFAM" id="SSF51230">
    <property type="entry name" value="Single hybrid motif"/>
    <property type="match status" value="1"/>
</dbReference>
<feature type="domain" description="Lipoyl-binding" evidence="9">
    <location>
        <begin position="1"/>
        <end position="76"/>
    </location>
</feature>
<evidence type="ECO:0000256" key="8">
    <source>
        <dbReference type="SAM" id="MobiDB-lite"/>
    </source>
</evidence>
<organism evidence="11 12">
    <name type="scientific">Futiania mangrovi</name>
    <dbReference type="NCBI Taxonomy" id="2959716"/>
    <lineage>
        <taxon>Bacteria</taxon>
        <taxon>Pseudomonadati</taxon>
        <taxon>Pseudomonadota</taxon>
        <taxon>Alphaproteobacteria</taxon>
        <taxon>Futianiales</taxon>
        <taxon>Futianiaceae</taxon>
        <taxon>Futiania</taxon>
    </lineage>
</organism>
<evidence type="ECO:0000256" key="5">
    <source>
        <dbReference type="ARBA" id="ARBA00022823"/>
    </source>
</evidence>
<keyword evidence="6 7" id="KW-0012">Acyltransferase</keyword>
<gene>
    <name evidence="11" type="ORF">NJQ99_14000</name>
</gene>
<dbReference type="SUPFAM" id="SSF52777">
    <property type="entry name" value="CoA-dependent acyltransferases"/>
    <property type="match status" value="1"/>
</dbReference>
<dbReference type="InterPro" id="IPR000089">
    <property type="entry name" value="Biotin_lipoyl"/>
</dbReference>
<reference evidence="11" key="1">
    <citation type="submission" date="2022-06" db="EMBL/GenBank/DDBJ databases">
        <title>Isolation and Genomics of Futiania mangrovii gen. nov., sp. nov., a Rare and Metabolically-versatile member in the Class Alphaproteobacteria.</title>
        <authorList>
            <person name="Liu L."/>
            <person name="Huang W.-C."/>
            <person name="Pan J."/>
            <person name="Li J."/>
            <person name="Huang Y."/>
            <person name="Du H."/>
            <person name="Liu Y."/>
            <person name="Li M."/>
        </authorList>
    </citation>
    <scope>NUCLEOTIDE SEQUENCE</scope>
    <source>
        <strain evidence="11">FT118</strain>
    </source>
</reference>
<evidence type="ECO:0000256" key="6">
    <source>
        <dbReference type="ARBA" id="ARBA00023315"/>
    </source>
</evidence>
<evidence type="ECO:0000259" key="10">
    <source>
        <dbReference type="PROSITE" id="PS51826"/>
    </source>
</evidence>
<dbReference type="InterPro" id="IPR011053">
    <property type="entry name" value="Single_hybrid_motif"/>
</dbReference>
<comment type="subunit">
    <text evidence="3">Forms a 24-polypeptide structural core with octahedral symmetry.</text>
</comment>
<dbReference type="EMBL" id="JAMZFT010000003">
    <property type="protein sequence ID" value="MCP1337532.1"/>
    <property type="molecule type" value="Genomic_DNA"/>
</dbReference>
<comment type="caution">
    <text evidence="11">The sequence shown here is derived from an EMBL/GenBank/DDBJ whole genome shotgun (WGS) entry which is preliminary data.</text>
</comment>
<feature type="region of interest" description="Disordered" evidence="8">
    <location>
        <begin position="75"/>
        <end position="150"/>
    </location>
</feature>
<feature type="domain" description="Peripheral subunit-binding (PSBD)" evidence="10">
    <location>
        <begin position="127"/>
        <end position="164"/>
    </location>
</feature>
<dbReference type="Gene3D" id="3.30.559.10">
    <property type="entry name" value="Chloramphenicol acetyltransferase-like domain"/>
    <property type="match status" value="1"/>
</dbReference>
<dbReference type="Gene3D" id="4.10.320.10">
    <property type="entry name" value="E3-binding domain"/>
    <property type="match status" value="1"/>
</dbReference>
<evidence type="ECO:0000313" key="12">
    <source>
        <dbReference type="Proteomes" id="UP001055804"/>
    </source>
</evidence>
<proteinExistence type="inferred from homology"/>
<feature type="compositionally biased region" description="Pro residues" evidence="8">
    <location>
        <begin position="103"/>
        <end position="120"/>
    </location>
</feature>
<dbReference type="InterPro" id="IPR003016">
    <property type="entry name" value="2-oxoA_DH_lipoyl-BS"/>
</dbReference>
<dbReference type="Pfam" id="PF00198">
    <property type="entry name" value="2-oxoacid_dh"/>
    <property type="match status" value="1"/>
</dbReference>
<evidence type="ECO:0000259" key="9">
    <source>
        <dbReference type="PROSITE" id="PS50968"/>
    </source>
</evidence>
<dbReference type="InterPro" id="IPR001078">
    <property type="entry name" value="2-oxoacid_DH_actylTfrase"/>
</dbReference>
<evidence type="ECO:0000256" key="3">
    <source>
        <dbReference type="ARBA" id="ARBA00011484"/>
    </source>
</evidence>
<dbReference type="GO" id="GO:0005737">
    <property type="term" value="C:cytoplasm"/>
    <property type="evidence" value="ECO:0007669"/>
    <property type="project" value="TreeGrafter"/>
</dbReference>
<keyword evidence="4 7" id="KW-0808">Transferase</keyword>
<dbReference type="Proteomes" id="UP001055804">
    <property type="component" value="Unassembled WGS sequence"/>
</dbReference>
<dbReference type="Gene3D" id="2.40.50.100">
    <property type="match status" value="1"/>
</dbReference>
<keyword evidence="5 7" id="KW-0450">Lipoyl</keyword>
<dbReference type="EC" id="2.3.1.-" evidence="7"/>
<dbReference type="SUPFAM" id="SSF47005">
    <property type="entry name" value="Peripheral subunit-binding domain of 2-oxo acid dehydrogenase complex"/>
    <property type="match status" value="1"/>
</dbReference>